<reference evidence="1 2" key="1">
    <citation type="journal article" date="2019" name="Nat. Ecol. Evol.">
        <title>Megaphylogeny resolves global patterns of mushroom evolution.</title>
        <authorList>
            <person name="Varga T."/>
            <person name="Krizsan K."/>
            <person name="Foldi C."/>
            <person name="Dima B."/>
            <person name="Sanchez-Garcia M."/>
            <person name="Sanchez-Ramirez S."/>
            <person name="Szollosi G.J."/>
            <person name="Szarkandi J.G."/>
            <person name="Papp V."/>
            <person name="Albert L."/>
            <person name="Andreopoulos W."/>
            <person name="Angelini C."/>
            <person name="Antonin V."/>
            <person name="Barry K.W."/>
            <person name="Bougher N.L."/>
            <person name="Buchanan P."/>
            <person name="Buyck B."/>
            <person name="Bense V."/>
            <person name="Catcheside P."/>
            <person name="Chovatia M."/>
            <person name="Cooper J."/>
            <person name="Damon W."/>
            <person name="Desjardin D."/>
            <person name="Finy P."/>
            <person name="Geml J."/>
            <person name="Haridas S."/>
            <person name="Hughes K."/>
            <person name="Justo A."/>
            <person name="Karasinski D."/>
            <person name="Kautmanova I."/>
            <person name="Kiss B."/>
            <person name="Kocsube S."/>
            <person name="Kotiranta H."/>
            <person name="LaButti K.M."/>
            <person name="Lechner B.E."/>
            <person name="Liimatainen K."/>
            <person name="Lipzen A."/>
            <person name="Lukacs Z."/>
            <person name="Mihaltcheva S."/>
            <person name="Morgado L.N."/>
            <person name="Niskanen T."/>
            <person name="Noordeloos M.E."/>
            <person name="Ohm R.A."/>
            <person name="Ortiz-Santana B."/>
            <person name="Ovrebo C."/>
            <person name="Racz N."/>
            <person name="Riley R."/>
            <person name="Savchenko A."/>
            <person name="Shiryaev A."/>
            <person name="Soop K."/>
            <person name="Spirin V."/>
            <person name="Szebenyi C."/>
            <person name="Tomsovsky M."/>
            <person name="Tulloss R.E."/>
            <person name="Uehling J."/>
            <person name="Grigoriev I.V."/>
            <person name="Vagvolgyi C."/>
            <person name="Papp T."/>
            <person name="Martin F.M."/>
            <person name="Miettinen O."/>
            <person name="Hibbett D.S."/>
            <person name="Nagy L.G."/>
        </authorList>
    </citation>
    <scope>NUCLEOTIDE SEQUENCE [LARGE SCALE GENOMIC DNA]</scope>
    <source>
        <strain evidence="1 2">FP101781</strain>
    </source>
</reference>
<sequence>MGMRCPSLIVDLEATLDLIGRSKASMHGVTMRGAALKPHTSPRAFIIPAWRRGMFFIVTYAPILLTTPHHASSRLRDGVYACGTCIS</sequence>
<evidence type="ECO:0000313" key="1">
    <source>
        <dbReference type="EMBL" id="TEB21446.1"/>
    </source>
</evidence>
<accession>A0A4Y7SHV3</accession>
<name>A0A4Y7SHV3_COPMI</name>
<gene>
    <name evidence="1" type="ORF">FA13DRAFT_128852</name>
</gene>
<comment type="caution">
    <text evidence="1">The sequence shown here is derived from an EMBL/GenBank/DDBJ whole genome shotgun (WGS) entry which is preliminary data.</text>
</comment>
<dbReference type="AlphaFoldDB" id="A0A4Y7SHV3"/>
<keyword evidence="2" id="KW-1185">Reference proteome</keyword>
<protein>
    <submittedName>
        <fullName evidence="1">Uncharacterized protein</fullName>
    </submittedName>
</protein>
<organism evidence="1 2">
    <name type="scientific">Coprinellus micaceus</name>
    <name type="common">Glistening ink-cap mushroom</name>
    <name type="synonym">Coprinus micaceus</name>
    <dbReference type="NCBI Taxonomy" id="71717"/>
    <lineage>
        <taxon>Eukaryota</taxon>
        <taxon>Fungi</taxon>
        <taxon>Dikarya</taxon>
        <taxon>Basidiomycota</taxon>
        <taxon>Agaricomycotina</taxon>
        <taxon>Agaricomycetes</taxon>
        <taxon>Agaricomycetidae</taxon>
        <taxon>Agaricales</taxon>
        <taxon>Agaricineae</taxon>
        <taxon>Psathyrellaceae</taxon>
        <taxon>Coprinellus</taxon>
    </lineage>
</organism>
<evidence type="ECO:0000313" key="2">
    <source>
        <dbReference type="Proteomes" id="UP000298030"/>
    </source>
</evidence>
<proteinExistence type="predicted"/>
<dbReference type="EMBL" id="QPFP01000110">
    <property type="protein sequence ID" value="TEB21446.1"/>
    <property type="molecule type" value="Genomic_DNA"/>
</dbReference>
<dbReference type="Proteomes" id="UP000298030">
    <property type="component" value="Unassembled WGS sequence"/>
</dbReference>